<gene>
    <name evidence="1" type="ORF">ACFSBH_18220</name>
</gene>
<proteinExistence type="predicted"/>
<keyword evidence="2" id="KW-1185">Reference proteome</keyword>
<dbReference type="EMBL" id="JBHUDE010000159">
    <property type="protein sequence ID" value="MFD1609558.1"/>
    <property type="molecule type" value="Genomic_DNA"/>
</dbReference>
<name>A0ABW4HVW5_9BACI</name>
<evidence type="ECO:0000313" key="1">
    <source>
        <dbReference type="EMBL" id="MFD1609558.1"/>
    </source>
</evidence>
<reference evidence="2" key="1">
    <citation type="journal article" date="2019" name="Int. J. Syst. Evol. Microbiol.">
        <title>The Global Catalogue of Microorganisms (GCM) 10K type strain sequencing project: providing services to taxonomists for standard genome sequencing and annotation.</title>
        <authorList>
            <consortium name="The Broad Institute Genomics Platform"/>
            <consortium name="The Broad Institute Genome Sequencing Center for Infectious Disease"/>
            <person name="Wu L."/>
            <person name="Ma J."/>
        </authorList>
    </citation>
    <scope>NUCLEOTIDE SEQUENCE [LARGE SCALE GENOMIC DNA]</scope>
    <source>
        <strain evidence="2">CGMCC 1.12376</strain>
    </source>
</reference>
<protein>
    <submittedName>
        <fullName evidence="1">Uncharacterized protein</fullName>
    </submittedName>
</protein>
<evidence type="ECO:0000313" key="2">
    <source>
        <dbReference type="Proteomes" id="UP001597221"/>
    </source>
</evidence>
<dbReference type="Proteomes" id="UP001597221">
    <property type="component" value="Unassembled WGS sequence"/>
</dbReference>
<dbReference type="RefSeq" id="WP_251515546.1">
    <property type="nucleotide sequence ID" value="NZ_JAMBON010000026.1"/>
</dbReference>
<accession>A0ABW4HVW5</accession>
<sequence length="145" mass="16987">MIITEIMTKDELLKLQNLLQESKEDAVLFVEDKIQLRSKKKRIQKKFRKKIITQLSSMEQAVHTDEEVIAEQPEVDVSGLPVTFLLGLGKEYFADLDIVKYYYTKSQEAYYKNKELLIETINKAIQEETSSVRKEIITKVEEKKK</sequence>
<organism evidence="1 2">
    <name type="scientific">Oceanobacillus luteolus</name>
    <dbReference type="NCBI Taxonomy" id="1274358"/>
    <lineage>
        <taxon>Bacteria</taxon>
        <taxon>Bacillati</taxon>
        <taxon>Bacillota</taxon>
        <taxon>Bacilli</taxon>
        <taxon>Bacillales</taxon>
        <taxon>Bacillaceae</taxon>
        <taxon>Oceanobacillus</taxon>
    </lineage>
</organism>
<comment type="caution">
    <text evidence="1">The sequence shown here is derived from an EMBL/GenBank/DDBJ whole genome shotgun (WGS) entry which is preliminary data.</text>
</comment>